<dbReference type="OrthoDB" id="433020at2759"/>
<comment type="caution">
    <text evidence="2">The sequence shown here is derived from an EMBL/GenBank/DDBJ whole genome shotgun (WGS) entry which is preliminary data.</text>
</comment>
<accession>A0A9P1D3H8</accession>
<evidence type="ECO:0000313" key="2">
    <source>
        <dbReference type="EMBL" id="CAI4001291.1"/>
    </source>
</evidence>
<organism evidence="2">
    <name type="scientific">Cladocopium goreaui</name>
    <dbReference type="NCBI Taxonomy" id="2562237"/>
    <lineage>
        <taxon>Eukaryota</taxon>
        <taxon>Sar</taxon>
        <taxon>Alveolata</taxon>
        <taxon>Dinophyceae</taxon>
        <taxon>Suessiales</taxon>
        <taxon>Symbiodiniaceae</taxon>
        <taxon>Cladocopium</taxon>
    </lineage>
</organism>
<dbReference type="EMBL" id="CAMXCT020002909">
    <property type="protein sequence ID" value="CAL1154666.1"/>
    <property type="molecule type" value="Genomic_DNA"/>
</dbReference>
<dbReference type="Proteomes" id="UP001152797">
    <property type="component" value="Unassembled WGS sequence"/>
</dbReference>
<evidence type="ECO:0000313" key="3">
    <source>
        <dbReference type="EMBL" id="CAL4788603.1"/>
    </source>
</evidence>
<dbReference type="EMBL" id="CAMXCT010002909">
    <property type="protein sequence ID" value="CAI4001291.1"/>
    <property type="molecule type" value="Genomic_DNA"/>
</dbReference>
<sequence length="854" mass="94878">MPKRKLDADAPLKEQFQALRQVASLNHRQCRSVMELLNVDKGDTGKRSCSRKEQLYPDAARALRNVTVCGENTELTLLLFSVVECTQNKLDSCPFFHDCLAEVVQAHNYELELLVFWDEIVPGNVLAPDLRRKAAATYFAYADVAALWADTSWMTLSLTRSQELQGMPQGYARSMSAILEAVWEETKAGFMLEFRTGPCLAHIRKISLLADADGLRLLLGAKGASGLKPCFRCTNVVGGDHTNLGNHQHISSAAVEKWEAATTQGLNDIVDYLQNLPNKTAVEKAETLLGWNSKALSASFLLNPALKDIVNLDDCLYDPMHCFVSNGIVCQELGLWHSALAGKTNIRLNHLLSYAKTCWKDCPPNLRDMGKLFSAKLWVDGKDFRGDASETLDVLPLCVAFSHELVLPTYPEMTDEIQSLTSLAAVIATWLRAKRDNAVAMVPRMRQEQKEHVLSFVKCYGVNLVRPKLHYSLHLPDQWLRAQKTFDAFPTERKHQYYKSRIAPRLKQLSTLNAVALLELGENDLKITEHDKTLSTQLLRGNATCLCEPLQKQMEAKNWKITKQLQHKAVVHGQGQYKILPDGTALEIVGAAERKKAFFLLGKQLQKEEEIAPTFTRWSRLITLTKITLLPVEDLPRCDNAALHRVEPSCKVHPFHGRLSRFTLLTIGWQSTSHDRAHETQELLQPCRSQDGLPSRPASAHAILGTPASALNTAFELLDQGRTGVTYSKVQGLLAPPSQKDSVLPRRSDRAGTNSGCVLGALRSQPRNPRQKVALLGGHCANSGAVVQPPLGATMGHGLLPSSEANLREAAKKGEFYYPATPSRAERPRASSASLSRTRSHVLERPKSTKTAWR</sequence>
<evidence type="ECO:0000313" key="4">
    <source>
        <dbReference type="Proteomes" id="UP001152797"/>
    </source>
</evidence>
<keyword evidence="4" id="KW-1185">Reference proteome</keyword>
<name>A0A9P1D3H8_9DINO</name>
<dbReference type="EMBL" id="CAMXCT030002909">
    <property type="protein sequence ID" value="CAL4788603.1"/>
    <property type="molecule type" value="Genomic_DNA"/>
</dbReference>
<reference evidence="3 4" key="2">
    <citation type="submission" date="2024-05" db="EMBL/GenBank/DDBJ databases">
        <authorList>
            <person name="Chen Y."/>
            <person name="Shah S."/>
            <person name="Dougan E. K."/>
            <person name="Thang M."/>
            <person name="Chan C."/>
        </authorList>
    </citation>
    <scope>NUCLEOTIDE SEQUENCE [LARGE SCALE GENOMIC DNA]</scope>
</reference>
<reference evidence="2" key="1">
    <citation type="submission" date="2022-10" db="EMBL/GenBank/DDBJ databases">
        <authorList>
            <person name="Chen Y."/>
            <person name="Dougan E. K."/>
            <person name="Chan C."/>
            <person name="Rhodes N."/>
            <person name="Thang M."/>
        </authorList>
    </citation>
    <scope>NUCLEOTIDE SEQUENCE</scope>
</reference>
<feature type="region of interest" description="Disordered" evidence="1">
    <location>
        <begin position="816"/>
        <end position="854"/>
    </location>
</feature>
<gene>
    <name evidence="2" type="ORF">C1SCF055_LOCUS27345</name>
</gene>
<protein>
    <submittedName>
        <fullName evidence="2">Uncharacterized protein</fullName>
    </submittedName>
</protein>
<evidence type="ECO:0000256" key="1">
    <source>
        <dbReference type="SAM" id="MobiDB-lite"/>
    </source>
</evidence>
<proteinExistence type="predicted"/>
<dbReference type="AlphaFoldDB" id="A0A9P1D3H8"/>